<dbReference type="AlphaFoldDB" id="A0A445KXN5"/>
<proteinExistence type="predicted"/>
<reference evidence="1 2" key="1">
    <citation type="submission" date="2018-09" db="EMBL/GenBank/DDBJ databases">
        <title>A high-quality reference genome of wild soybean provides a powerful tool to mine soybean genomes.</title>
        <authorList>
            <person name="Xie M."/>
            <person name="Chung C.Y.L."/>
            <person name="Li M.-W."/>
            <person name="Wong F.-L."/>
            <person name="Chan T.-F."/>
            <person name="Lam H.-M."/>
        </authorList>
    </citation>
    <scope>NUCLEOTIDE SEQUENCE [LARGE SCALE GENOMIC DNA]</scope>
    <source>
        <strain evidence="2">cv. W05</strain>
        <tissue evidence="1">Hypocotyl of etiolated seedlings</tissue>
    </source>
</reference>
<gene>
    <name evidence="1" type="ORF">D0Y65_009028</name>
</gene>
<comment type="caution">
    <text evidence="1">The sequence shown here is derived from an EMBL/GenBank/DDBJ whole genome shotgun (WGS) entry which is preliminary data.</text>
</comment>
<protein>
    <submittedName>
        <fullName evidence="1">Uncharacterized protein</fullName>
    </submittedName>
</protein>
<evidence type="ECO:0000313" key="1">
    <source>
        <dbReference type="EMBL" id="RZC15466.1"/>
    </source>
</evidence>
<keyword evidence="2" id="KW-1185">Reference proteome</keyword>
<sequence length="67" mass="7253">MYMCAVHSKLNSLFVHFCTNVSCKFTHLLVEAESAAGADSETLSISCVSEDSSHSNCKVKKITGQKV</sequence>
<dbReference type="Proteomes" id="UP000289340">
    <property type="component" value="Chromosome 4"/>
</dbReference>
<evidence type="ECO:0000313" key="2">
    <source>
        <dbReference type="Proteomes" id="UP000289340"/>
    </source>
</evidence>
<name>A0A445KXN5_GLYSO</name>
<accession>A0A445KXN5</accession>
<dbReference type="EMBL" id="QZWG01000004">
    <property type="protein sequence ID" value="RZC15466.1"/>
    <property type="molecule type" value="Genomic_DNA"/>
</dbReference>
<organism evidence="1 2">
    <name type="scientific">Glycine soja</name>
    <name type="common">Wild soybean</name>
    <dbReference type="NCBI Taxonomy" id="3848"/>
    <lineage>
        <taxon>Eukaryota</taxon>
        <taxon>Viridiplantae</taxon>
        <taxon>Streptophyta</taxon>
        <taxon>Embryophyta</taxon>
        <taxon>Tracheophyta</taxon>
        <taxon>Spermatophyta</taxon>
        <taxon>Magnoliopsida</taxon>
        <taxon>eudicotyledons</taxon>
        <taxon>Gunneridae</taxon>
        <taxon>Pentapetalae</taxon>
        <taxon>rosids</taxon>
        <taxon>fabids</taxon>
        <taxon>Fabales</taxon>
        <taxon>Fabaceae</taxon>
        <taxon>Papilionoideae</taxon>
        <taxon>50 kb inversion clade</taxon>
        <taxon>NPAAA clade</taxon>
        <taxon>indigoferoid/millettioid clade</taxon>
        <taxon>Phaseoleae</taxon>
        <taxon>Glycine</taxon>
        <taxon>Glycine subgen. Soja</taxon>
    </lineage>
</organism>